<feature type="domain" description="N-acetyltransferase" evidence="1">
    <location>
        <begin position="6"/>
        <end position="166"/>
    </location>
</feature>
<proteinExistence type="predicted"/>
<dbReference type="SUPFAM" id="SSF55729">
    <property type="entry name" value="Acyl-CoA N-acyltransferases (Nat)"/>
    <property type="match status" value="1"/>
</dbReference>
<protein>
    <submittedName>
        <fullName evidence="2">GNAT family N-acetyltransferase</fullName>
    </submittedName>
</protein>
<keyword evidence="3" id="KW-1185">Reference proteome</keyword>
<evidence type="ECO:0000259" key="1">
    <source>
        <dbReference type="PROSITE" id="PS51186"/>
    </source>
</evidence>
<dbReference type="EMBL" id="CP071527">
    <property type="protein sequence ID" value="USQ13617.1"/>
    <property type="molecule type" value="Genomic_DNA"/>
</dbReference>
<dbReference type="RefSeq" id="WP_252579917.1">
    <property type="nucleotide sequence ID" value="NZ_CP071527.1"/>
</dbReference>
<dbReference type="Proteomes" id="UP001057474">
    <property type="component" value="Chromosome"/>
</dbReference>
<organism evidence="2 3">
    <name type="scientific">Legionella lytica</name>
    <dbReference type="NCBI Taxonomy" id="96232"/>
    <lineage>
        <taxon>Bacteria</taxon>
        <taxon>Pseudomonadati</taxon>
        <taxon>Pseudomonadota</taxon>
        <taxon>Gammaproteobacteria</taxon>
        <taxon>Legionellales</taxon>
        <taxon>Legionellaceae</taxon>
        <taxon>Legionella</taxon>
    </lineage>
</organism>
<reference evidence="2" key="1">
    <citation type="submission" date="2021-03" db="EMBL/GenBank/DDBJ databases">
        <title>Legionella lytica PCM 2298.</title>
        <authorList>
            <person name="Koper P."/>
        </authorList>
    </citation>
    <scope>NUCLEOTIDE SEQUENCE</scope>
    <source>
        <strain evidence="2">PCM 2298</strain>
    </source>
</reference>
<name>A0ABY4Y7M8_9GAMM</name>
<dbReference type="Pfam" id="PF13302">
    <property type="entry name" value="Acetyltransf_3"/>
    <property type="match status" value="1"/>
</dbReference>
<gene>
    <name evidence="2" type="ORF">J2N86_13180</name>
</gene>
<dbReference type="InterPro" id="IPR016181">
    <property type="entry name" value="Acyl_CoA_acyltransferase"/>
</dbReference>
<dbReference type="PROSITE" id="PS51186">
    <property type="entry name" value="GNAT"/>
    <property type="match status" value="1"/>
</dbReference>
<dbReference type="Gene3D" id="3.40.630.30">
    <property type="match status" value="1"/>
</dbReference>
<dbReference type="InterPro" id="IPR000182">
    <property type="entry name" value="GNAT_dom"/>
</dbReference>
<evidence type="ECO:0000313" key="3">
    <source>
        <dbReference type="Proteomes" id="UP001057474"/>
    </source>
</evidence>
<evidence type="ECO:0000313" key="2">
    <source>
        <dbReference type="EMBL" id="USQ13617.1"/>
    </source>
</evidence>
<accession>A0ABY4Y7M8</accession>
<sequence>MMELPIKMRCANEADCSDLLCWRNDPLTRMMSRNQDLIEPTVHEKWYQRVLADSKSLLLIGELSSQSIGMVRFDGLQATKSWEVSIMLAPAHRNKGLSKHLLHAAIYHLRLLKNEQLFKENELINLIAEIKPDNAASKKLFENTGFKYISENTDMLKYFYSIAPLN</sequence>